<keyword evidence="3 5" id="KW-0378">Hydrolase</keyword>
<dbReference type="Pfam" id="PF08774">
    <property type="entry name" value="VRR_NUC"/>
    <property type="match status" value="1"/>
</dbReference>
<keyword evidence="5" id="KW-0234">DNA repair</keyword>
<reference evidence="9 10" key="1">
    <citation type="journal article" date="2021" name="Genome Biol.">
        <title>AFLAP: assembly-free linkage analysis pipeline using k-mers from genome sequencing data.</title>
        <authorList>
            <person name="Fletcher K."/>
            <person name="Zhang L."/>
            <person name="Gil J."/>
            <person name="Han R."/>
            <person name="Cavanaugh K."/>
            <person name="Michelmore R."/>
        </authorList>
    </citation>
    <scope>NUCLEOTIDE SEQUENCE [LARGE SCALE GENOMIC DNA]</scope>
    <source>
        <strain evidence="9 10">SF5</strain>
    </source>
</reference>
<dbReference type="GO" id="GO:0005634">
    <property type="term" value="C:nucleus"/>
    <property type="evidence" value="ECO:0007669"/>
    <property type="project" value="UniProtKB-SubCell"/>
</dbReference>
<dbReference type="PANTHER" id="PTHR15749:SF4">
    <property type="entry name" value="FANCONI-ASSOCIATED NUCLEASE 1"/>
    <property type="match status" value="1"/>
</dbReference>
<dbReference type="GO" id="GO:0004528">
    <property type="term" value="F:phosphodiesterase I activity"/>
    <property type="evidence" value="ECO:0007669"/>
    <property type="project" value="UniProtKB-EC"/>
</dbReference>
<keyword evidence="10" id="KW-1185">Reference proteome</keyword>
<proteinExistence type="inferred from homology"/>
<keyword evidence="4 5" id="KW-0460">Magnesium</keyword>
<dbReference type="GO" id="GO:0036297">
    <property type="term" value="P:interstrand cross-link repair"/>
    <property type="evidence" value="ECO:0007669"/>
    <property type="project" value="InterPro"/>
</dbReference>
<dbReference type="GO" id="GO:0008409">
    <property type="term" value="F:5'-3' exonuclease activity"/>
    <property type="evidence" value="ECO:0007669"/>
    <property type="project" value="TreeGrafter"/>
</dbReference>
<dbReference type="EMBL" id="SHOA02000018">
    <property type="protein sequence ID" value="TDH74016.1"/>
    <property type="molecule type" value="Genomic_DNA"/>
</dbReference>
<dbReference type="RefSeq" id="XP_067823514.1">
    <property type="nucleotide sequence ID" value="XM_067961751.1"/>
</dbReference>
<keyword evidence="2 5" id="KW-0479">Metal-binding</keyword>
<keyword evidence="5" id="KW-0227">DNA damage</keyword>
<comment type="function">
    <text evidence="5">Nuclease required for the repair of DNA interstrand cross-links (ICL). Acts as a 5'-3' exonuclease that anchors at a cut end of DNA and cleaves DNA successively at every third nucleotide, allowing to excise an ICL from one strand through flanking incisions.</text>
</comment>
<feature type="region of interest" description="Disordered" evidence="6">
    <location>
        <begin position="692"/>
        <end position="711"/>
    </location>
</feature>
<comment type="similarity">
    <text evidence="5">Belongs to the FAN1 family.</text>
</comment>
<dbReference type="OrthoDB" id="76364at2759"/>
<comment type="catalytic activity">
    <reaction evidence="5">
        <text>Hydrolytically removes 5'-nucleotides successively from the 3'-hydroxy termini of 3'-hydroxy-terminated oligonucleotides.</text>
        <dbReference type="EC" id="3.1.4.1"/>
    </reaction>
</comment>
<evidence type="ECO:0000313" key="10">
    <source>
        <dbReference type="Proteomes" id="UP000294530"/>
    </source>
</evidence>
<comment type="caution">
    <text evidence="9">The sequence shown here is derived from an EMBL/GenBank/DDBJ whole genome shotgun (WGS) entry which is preliminary data.</text>
</comment>
<feature type="domain" description="Fanconi-associated nuclease 1-like TPR" evidence="8">
    <location>
        <begin position="416"/>
        <end position="504"/>
    </location>
</feature>
<evidence type="ECO:0000256" key="6">
    <source>
        <dbReference type="SAM" id="MobiDB-lite"/>
    </source>
</evidence>
<feature type="domain" description="VRR-NUC" evidence="7">
    <location>
        <begin position="653"/>
        <end position="691"/>
    </location>
</feature>
<evidence type="ECO:0000256" key="1">
    <source>
        <dbReference type="ARBA" id="ARBA00022722"/>
    </source>
</evidence>
<evidence type="ECO:0000313" key="9">
    <source>
        <dbReference type="EMBL" id="TDH74016.1"/>
    </source>
</evidence>
<dbReference type="Proteomes" id="UP000294530">
    <property type="component" value="Unassembled WGS sequence"/>
</dbReference>
<sequence length="711" mass="82774">MDKFKQEETSNEPIDAAPVWEDAYARHIKLVVSTILHDREDFRALLSADEIAIASRFLTDFQPFEQQLYARLLQRQGPWFRISSLLRYFNQTTQLVTNQQVQDVVHAMIHAHFLQPFPVSLKKLSPSDESTHIDTILQAIESCASAPELALLYTKMTGSKKHRTKTDVLAAIAKVVKTQRRIDGSRIPLASLMHQIWLDAYPLVGKTRADVMVIRMTSSTRELMLRIHRLFYIVSTPPFNNTAFIPSKQQEIAQLIAMATHKVRYEPIQWPGLLVFFNKVVYPTYQLSCHGNSVMETKCCIFSSSEAYVCYEMATQLHRIMNIMESNLLIMPPDKEYEEPDLELKWLLSDTTPVLFAFQRLNGILFNDVDATELDTKCGSTKARSWQMRSWEDFYNHMQWIKSFDDFVAVTKGCLHAFQQWMEITASRTSGMVPVFFAKCNAGYHLVRILHCAVGLYEKMRKYQIAVLLLNDLLATPFLERKRGYWWDRLALNLEHIKCLKQAEETFFVTRWKAEYGKRSRFMRWPSGDDDDALLQFHLLVIVAMKRLSLAKLLRYMMTSKEFHQAQNGLPDLLLVRMKANQVADTSWVLDSHDCLNIYAFCGMEEELNMNEKTKSWHDQLVWKESIQEEKRDWHALLQRVLDVVKDGSYVAHVKIVEVKGPRDRLSDKQLLWLHVLNTEIGLDASVMHVEEPEKKVTRKKKERTKRPRKS</sequence>
<dbReference type="InterPro" id="IPR049126">
    <property type="entry name" value="FAN1-like_TPR"/>
</dbReference>
<dbReference type="InterPro" id="IPR033315">
    <property type="entry name" value="Fan1-like"/>
</dbReference>
<dbReference type="GO" id="GO:0017108">
    <property type="term" value="F:5'-flap endonuclease activity"/>
    <property type="evidence" value="ECO:0007669"/>
    <property type="project" value="TreeGrafter"/>
</dbReference>
<dbReference type="GO" id="GO:0046872">
    <property type="term" value="F:metal ion binding"/>
    <property type="evidence" value="ECO:0007669"/>
    <property type="project" value="UniProtKB-KW"/>
</dbReference>
<gene>
    <name evidence="9" type="ORF">CCR75_003657</name>
</gene>
<evidence type="ECO:0000256" key="2">
    <source>
        <dbReference type="ARBA" id="ARBA00022723"/>
    </source>
</evidence>
<feature type="compositionally biased region" description="Basic residues" evidence="6">
    <location>
        <begin position="697"/>
        <end position="711"/>
    </location>
</feature>
<dbReference type="KEGG" id="blac:94347422"/>
<evidence type="ECO:0000259" key="7">
    <source>
        <dbReference type="Pfam" id="PF08774"/>
    </source>
</evidence>
<comment type="subcellular location">
    <subcellularLocation>
        <location evidence="5">Nucleus</location>
    </subcellularLocation>
</comment>
<comment type="cofactor">
    <cofactor evidence="5">
        <name>Mg(2+)</name>
        <dbReference type="ChEBI" id="CHEBI:18420"/>
    </cofactor>
    <cofactor evidence="5">
        <name>Mn(2+)</name>
        <dbReference type="ChEBI" id="CHEBI:29035"/>
    </cofactor>
</comment>
<keyword evidence="5" id="KW-0539">Nucleus</keyword>
<dbReference type="InterPro" id="IPR014883">
    <property type="entry name" value="VRR_NUC"/>
</dbReference>
<organism evidence="9 10">
    <name type="scientific">Bremia lactucae</name>
    <name type="common">Lettuce downy mildew</name>
    <dbReference type="NCBI Taxonomy" id="4779"/>
    <lineage>
        <taxon>Eukaryota</taxon>
        <taxon>Sar</taxon>
        <taxon>Stramenopiles</taxon>
        <taxon>Oomycota</taxon>
        <taxon>Peronosporomycetes</taxon>
        <taxon>Peronosporales</taxon>
        <taxon>Peronosporaceae</taxon>
        <taxon>Bremia</taxon>
    </lineage>
</organism>
<evidence type="ECO:0000259" key="8">
    <source>
        <dbReference type="Pfam" id="PF21170"/>
    </source>
</evidence>
<dbReference type="AlphaFoldDB" id="A0A976ILK0"/>
<dbReference type="PANTHER" id="PTHR15749">
    <property type="entry name" value="FANCONI-ASSOCIATED NUCLEASE 1"/>
    <property type="match status" value="1"/>
</dbReference>
<dbReference type="Pfam" id="PF21170">
    <property type="entry name" value="FAN1_TPR"/>
    <property type="match status" value="1"/>
</dbReference>
<dbReference type="EC" id="3.1.4.1" evidence="5"/>
<dbReference type="GeneID" id="94347422"/>
<dbReference type="GO" id="GO:0070336">
    <property type="term" value="F:flap-structured DNA binding"/>
    <property type="evidence" value="ECO:0007669"/>
    <property type="project" value="TreeGrafter"/>
</dbReference>
<keyword evidence="5" id="KW-0464">Manganese</keyword>
<evidence type="ECO:0000256" key="3">
    <source>
        <dbReference type="ARBA" id="ARBA00022801"/>
    </source>
</evidence>
<evidence type="ECO:0000256" key="4">
    <source>
        <dbReference type="ARBA" id="ARBA00022842"/>
    </source>
</evidence>
<name>A0A976ILK0_BRELC</name>
<accession>A0A976ILK0</accession>
<protein>
    <recommendedName>
        <fullName evidence="5">Fanconi-associated nuclease</fullName>
        <ecNumber evidence="5">3.1.4.1</ecNumber>
    </recommendedName>
</protein>
<evidence type="ECO:0000256" key="5">
    <source>
        <dbReference type="RuleBase" id="RU365033"/>
    </source>
</evidence>
<keyword evidence="1 5" id="KW-0540">Nuclease</keyword>